<evidence type="ECO:0000313" key="2">
    <source>
        <dbReference type="Proteomes" id="UP000006512"/>
    </source>
</evidence>
<organism evidence="1 2">
    <name type="scientific">Asticcacaulis biprosthecium C19</name>
    <dbReference type="NCBI Taxonomy" id="715226"/>
    <lineage>
        <taxon>Bacteria</taxon>
        <taxon>Pseudomonadati</taxon>
        <taxon>Pseudomonadota</taxon>
        <taxon>Alphaproteobacteria</taxon>
        <taxon>Caulobacterales</taxon>
        <taxon>Caulobacteraceae</taxon>
        <taxon>Asticcacaulis</taxon>
    </lineage>
</organism>
<dbReference type="OrthoDB" id="516973at2"/>
<accession>F4QSB1</accession>
<dbReference type="Proteomes" id="UP000006512">
    <property type="component" value="Unassembled WGS sequence"/>
</dbReference>
<reference evidence="2" key="1">
    <citation type="submission" date="2011-03" db="EMBL/GenBank/DDBJ databases">
        <title>Draft genome sequence of Brevundimonas diminuta.</title>
        <authorList>
            <person name="Brown P.J.B."/>
            <person name="Buechlein A."/>
            <person name="Hemmerich C."/>
            <person name="Brun Y.V."/>
        </authorList>
    </citation>
    <scope>NUCLEOTIDE SEQUENCE [LARGE SCALE GENOMIC DNA]</scope>
    <source>
        <strain evidence="2">C19</strain>
    </source>
</reference>
<gene>
    <name evidence="1" type="ORF">ABI_40540</name>
</gene>
<dbReference type="HOGENOM" id="CLU_270283_0_0_5"/>
<proteinExistence type="predicted"/>
<name>F4QSB1_9CAUL</name>
<evidence type="ECO:0000313" key="1">
    <source>
        <dbReference type="EMBL" id="EGF89631.1"/>
    </source>
</evidence>
<dbReference type="EMBL" id="GL883080">
    <property type="protein sequence ID" value="EGF89631.1"/>
    <property type="molecule type" value="Genomic_DNA"/>
</dbReference>
<keyword evidence="2" id="KW-1185">Reference proteome</keyword>
<sequence length="1205" mass="129793">MLKAAAEEVRLTRRLLVSFLLAGAAAPVLGQDARKVLDASKIVVPKGNGLQVISPEAFRLADNLTEFTLIRPRDLVVLNIRLVNAHVSGSGKNRKIRRNGNRALMIVQHQPQAIMESTWPDTQGQGMPDVQTNESVAVNPDPGAKLPISKADTARAYIAGPSRLAYIMPSGTSEIDFTAQAVLDACAAWPLNLDTRAGSLPGVMTELHAFDQIRDRLTFIANQQKDALHAYPAVEALLKRAARKVAEAIASSADAGIVLSDEVIDDLIDYEIKATLAPDQMSTDEAKVLQPMKGRNGQKFKLYVNAEATKHLAQTRRGVTQTRGGLVGTVMRVEQNEDRKPLENGSVNPNATDIEIPFRLHMTPLSTAGFTHASDVVDHGSPFAELWHTRMGTRVSNWVLGDTPQPLRAVHADDGPFEGQFCLGDTFPCPTWPLDPRDRRDLVALMSAPTALNGTPRTPLPATARHLRLTALGGSMDAEGLWSDNLALDSDLVAWKHITSIGRDQFVRVIYDGFLYPFGHAASLIKVSERKFSGQSDGGRVAAVLQKYYIIVRQRLRTFPGDGQMWQGRDFPFTRVEITTQQTPDMQAPQMIEPLTAGYYGNPANAFQTFWPKRMAGGGDILFHMIFSDAAGRQTVADMPLIFISGTRNQKPTSVQQVSKYYNGNHATVTERRKLALDRQLIRLTPAVDIEGGALEPGESDYHTSELVFRATPAGGSPDGAHFYPGILSAQIEVPALKNLLGHTANPTITYHDTFLQKGLGGDNPGEVVFGFTPLAVPSVQDKPTDKFGGLLAPSLKPDGLSRKLGVLNDVGQYLAPDGKLPLDALSGMKLLGVVDIADILAPLVLGGSAPGVPQLKTVTTGTEVTTTYDLTQANVKTPTGGAGIFVSRPFSGSQANPQLRVVSTLVVAKDGGKPEATVTASLKAFKINLFGFIILNFQSLSLTVRPGSKPEVDPIFDIENGVMFGGPLEFLNGFRSFIPMDGFSDPPGLDVGPGGISASYSLGLPDIGVGALTLQNVSLGAGFDLPFNGDGPTARFNFAERHNPFNLTVSMLGGGGFFAIRVGSGGVQELEATLEFGAQVSIDLGVASGGVYVKAGFYFHWIGQPADKQMISFEGYIELGGHLSVLGLITVSLTFHLGLTYEKTSNKTRLYGTATLTVEIDILFFSCSQDISVERQFAGSDADPLFLDFVPKKQMWTDYCSAFA</sequence>
<dbReference type="STRING" id="715226.ABI_40540"/>
<dbReference type="eggNOG" id="ENOG502Z7KR">
    <property type="taxonomic scope" value="Bacteria"/>
</dbReference>
<dbReference type="AlphaFoldDB" id="F4QSB1"/>
<protein>
    <submittedName>
        <fullName evidence="1">Uncharacterized protein</fullName>
    </submittedName>
</protein>